<accession>A1YBT4</accession>
<dbReference type="Pfam" id="PF00109">
    <property type="entry name" value="ketoacyl-synt"/>
    <property type="match status" value="1"/>
</dbReference>
<dbReference type="SUPFAM" id="SSF53901">
    <property type="entry name" value="Thiolase-like"/>
    <property type="match status" value="1"/>
</dbReference>
<dbReference type="GO" id="GO:0031177">
    <property type="term" value="F:phosphopantetheine binding"/>
    <property type="evidence" value="ECO:0007669"/>
    <property type="project" value="InterPro"/>
</dbReference>
<dbReference type="InterPro" id="IPR016039">
    <property type="entry name" value="Thiolase-like"/>
</dbReference>
<feature type="compositionally biased region" description="Basic and acidic residues" evidence="5">
    <location>
        <begin position="18"/>
        <end position="27"/>
    </location>
</feature>
<feature type="region of interest" description="Disordered" evidence="5">
    <location>
        <begin position="1"/>
        <end position="35"/>
    </location>
</feature>
<dbReference type="Gene3D" id="1.10.1200.10">
    <property type="entry name" value="ACP-like"/>
    <property type="match status" value="1"/>
</dbReference>
<dbReference type="InterPro" id="IPR001227">
    <property type="entry name" value="Ac_transferase_dom_sf"/>
</dbReference>
<dbReference type="PANTHER" id="PTHR43775:SF37">
    <property type="entry name" value="SI:DKEY-61P9.11"/>
    <property type="match status" value="1"/>
</dbReference>
<dbReference type="InterPro" id="IPR016036">
    <property type="entry name" value="Malonyl_transacylase_ACP-bd"/>
</dbReference>
<dbReference type="InterPro" id="IPR014031">
    <property type="entry name" value="Ketoacyl_synth_C"/>
</dbReference>
<protein>
    <submittedName>
        <fullName evidence="8">JerA</fullName>
    </submittedName>
</protein>
<feature type="domain" description="Carrier" evidence="6">
    <location>
        <begin position="950"/>
        <end position="1027"/>
    </location>
</feature>
<dbReference type="InterPro" id="IPR020806">
    <property type="entry name" value="PKS_PP-bd"/>
</dbReference>
<dbReference type="InterPro" id="IPR014030">
    <property type="entry name" value="Ketoacyl_synth_N"/>
</dbReference>
<dbReference type="Pfam" id="PF00698">
    <property type="entry name" value="Acyl_transf_1"/>
    <property type="match status" value="1"/>
</dbReference>
<dbReference type="InterPro" id="IPR032821">
    <property type="entry name" value="PKS_assoc"/>
</dbReference>
<dbReference type="Gene3D" id="3.40.47.10">
    <property type="match status" value="1"/>
</dbReference>
<evidence type="ECO:0000313" key="8">
    <source>
        <dbReference type="EMBL" id="ABK32287.1"/>
    </source>
</evidence>
<dbReference type="FunFam" id="3.40.366.10:FF:000002">
    <property type="entry name" value="Probable polyketide synthase 2"/>
    <property type="match status" value="1"/>
</dbReference>
<keyword evidence="1" id="KW-0596">Phosphopantetheine</keyword>
<dbReference type="PROSITE" id="PS52004">
    <property type="entry name" value="KS3_2"/>
    <property type="match status" value="1"/>
</dbReference>
<dbReference type="Gene3D" id="3.40.366.10">
    <property type="entry name" value="Malonyl-Coenzyme A Acyl Carrier Protein, domain 2"/>
    <property type="match status" value="1"/>
</dbReference>
<dbReference type="GO" id="GO:0004312">
    <property type="term" value="F:fatty acid synthase activity"/>
    <property type="evidence" value="ECO:0007669"/>
    <property type="project" value="TreeGrafter"/>
</dbReference>
<dbReference type="FunFam" id="3.40.47.10:FF:000019">
    <property type="entry name" value="Polyketide synthase type I"/>
    <property type="match status" value="1"/>
</dbReference>
<dbReference type="CDD" id="cd00833">
    <property type="entry name" value="PKS"/>
    <property type="match status" value="1"/>
</dbReference>
<organism evidence="8">
    <name type="scientific">Sorangium cellulosum</name>
    <name type="common">Polyangium cellulosum</name>
    <dbReference type="NCBI Taxonomy" id="56"/>
    <lineage>
        <taxon>Bacteria</taxon>
        <taxon>Pseudomonadati</taxon>
        <taxon>Myxococcota</taxon>
        <taxon>Polyangia</taxon>
        <taxon>Polyangiales</taxon>
        <taxon>Polyangiaceae</taxon>
        <taxon>Sorangium</taxon>
    </lineage>
</organism>
<keyword evidence="2" id="KW-0597">Phosphoprotein</keyword>
<gene>
    <name evidence="8" type="primary">jerA</name>
</gene>
<evidence type="ECO:0000256" key="1">
    <source>
        <dbReference type="ARBA" id="ARBA00022450"/>
    </source>
</evidence>
<evidence type="ECO:0000259" key="7">
    <source>
        <dbReference type="PROSITE" id="PS52004"/>
    </source>
</evidence>
<name>A1YBT4_SORCE</name>
<sequence length="1075" mass="112330">MPDTSSSSPVMAMGLSDSKARSVEDARPASGLPRPPAGIAVVGMGCRFPGGIDSPGSLWAALSQGRDLISEVPPDRWDVNAHYDADASVPGKIATRHGGFLAGVAAFDAPFFDLSPREAKHMDPQQRLGLETAWEALEDAGLDARSLRGSRAGVFVGSMWAEYDVLASRHPESISPHGATGSDPGMIAARIAYTFGLRGPALSVNTASSSSLVAVHLALQSLQSGECELALAGGANLILTPYNTIKMTKLGTMSPDGRCKAFDHRANGYVRAEGVGFVVLKPLSRATADGDRIYAVVRGSAVNNDGLTDGLTAPSGEAQEAVLREAYARAGVSPAEVDYVEAHGTGTPLGDRVEATALGRVLGAGRAADRALRVGSVKTNLGHAEAAAGVIGLMKTALSLRHGSLPASLHVERPNPEIPLESLGLRLQTAHGVWPEVDRPRRAGVSSFGFGGTNCHVVIEEWRGGLQQSAAEAGSDPGAAVPPPGLPLVLSARDHGALRAQAGRWAAWLTEHREARWADVVHTAAVRRTHLGARAAVMAAGVAEAVDALKALADGRAHGAVTVGEARERGKVVFVFPGQGSQWPAMGRALLSASKVFAEAVEACDAALRPLTGWSVLSLLRGDAGEAAPSLDRVDAVQPALFAMAVGLAAVFRAWGLDPSAVVGHSQGEVPAAYVAGALSLDDAARVVAVRSALVRRLAGAGAMAAVELPAGEVERRLAPFGGALAIAVVNTSSSTAVSGDAEAVDRLVAQLEAEGIFCRKVNVDYASHSAHVDVVLPELLERLAPVRPGATRIPFYSTVTGGVLEGTALDGAYWCRNLRQPVRLDRALARLLDDGHGVFVEVSAHPVLASPLTAACAEREGVVVGSLQRDDGGLARLLGSLGALHVQGQPVDWRAVLAPFGGSLVDLPTYAFQRQRYWFDTDESVALAAASSVAEESWSEKLAGLSSARREERLLEWVRAEIAAVLGLEAPAVPPDVLLRDLGLKSPIAVELGSRLGRRTRRKLPVTFVYNHPTPRAIARALLEGMFSSIKDSASSAADDRRPPGVLEDVAPPQALETSEMSDDELFQSIDALV</sequence>
<dbReference type="PANTHER" id="PTHR43775">
    <property type="entry name" value="FATTY ACID SYNTHASE"/>
    <property type="match status" value="1"/>
</dbReference>
<dbReference type="SMART" id="SM00825">
    <property type="entry name" value="PKS_KS"/>
    <property type="match status" value="1"/>
</dbReference>
<evidence type="ECO:0000256" key="3">
    <source>
        <dbReference type="ARBA" id="ARBA00022679"/>
    </source>
</evidence>
<dbReference type="Gene3D" id="3.30.70.3290">
    <property type="match status" value="1"/>
</dbReference>
<dbReference type="GO" id="GO:0006633">
    <property type="term" value="P:fatty acid biosynthetic process"/>
    <property type="evidence" value="ECO:0007669"/>
    <property type="project" value="TreeGrafter"/>
</dbReference>
<dbReference type="Pfam" id="PF00550">
    <property type="entry name" value="PP-binding"/>
    <property type="match status" value="1"/>
</dbReference>
<feature type="domain" description="Ketosynthase family 3 (KS3)" evidence="7">
    <location>
        <begin position="36"/>
        <end position="461"/>
    </location>
</feature>
<evidence type="ECO:0000256" key="4">
    <source>
        <dbReference type="ARBA" id="ARBA00054155"/>
    </source>
</evidence>
<dbReference type="SMART" id="SM00827">
    <property type="entry name" value="PKS_AT"/>
    <property type="match status" value="1"/>
</dbReference>
<dbReference type="InterPro" id="IPR009081">
    <property type="entry name" value="PP-bd_ACP"/>
</dbReference>
<keyword evidence="3" id="KW-0808">Transferase</keyword>
<reference evidence="8" key="1">
    <citation type="journal article" date="2006" name="Chem. Biol.">
        <title>Analysis of the ambruticin and jerangolid gene clusters of Sorangium cellulosum reveals unusual mechanisms of polyketide biosynthesis.</title>
        <authorList>
            <person name="Julien B."/>
            <person name="Tian Z.Q."/>
            <person name="Reid R."/>
            <person name="Reeves C.D."/>
        </authorList>
    </citation>
    <scope>NUCLEOTIDE SEQUENCE</scope>
    <source>
        <strain evidence="8">So ce307</strain>
    </source>
</reference>
<dbReference type="PROSITE" id="PS50075">
    <property type="entry name" value="CARRIER"/>
    <property type="match status" value="1"/>
</dbReference>
<proteinExistence type="predicted"/>
<dbReference type="Pfam" id="PF02801">
    <property type="entry name" value="Ketoacyl-synt_C"/>
    <property type="match status" value="1"/>
</dbReference>
<dbReference type="InterPro" id="IPR020841">
    <property type="entry name" value="PKS_Beta-ketoAc_synthase_dom"/>
</dbReference>
<dbReference type="InterPro" id="IPR014043">
    <property type="entry name" value="Acyl_transferase_dom"/>
</dbReference>
<dbReference type="InterPro" id="IPR050091">
    <property type="entry name" value="PKS_NRPS_Biosynth_Enz"/>
</dbReference>
<evidence type="ECO:0000259" key="6">
    <source>
        <dbReference type="PROSITE" id="PS50075"/>
    </source>
</evidence>
<dbReference type="SUPFAM" id="SSF55048">
    <property type="entry name" value="Probable ACP-binding domain of malonyl-CoA ACP transacylase"/>
    <property type="match status" value="1"/>
</dbReference>
<dbReference type="AlphaFoldDB" id="A1YBT4"/>
<evidence type="ECO:0000256" key="5">
    <source>
        <dbReference type="SAM" id="MobiDB-lite"/>
    </source>
</evidence>
<dbReference type="InterPro" id="IPR036736">
    <property type="entry name" value="ACP-like_sf"/>
</dbReference>
<dbReference type="SUPFAM" id="SSF52151">
    <property type="entry name" value="FabD/lysophospholipase-like"/>
    <property type="match status" value="1"/>
</dbReference>
<dbReference type="Pfam" id="PF16197">
    <property type="entry name" value="KAsynt_C_assoc"/>
    <property type="match status" value="1"/>
</dbReference>
<dbReference type="SUPFAM" id="SSF47336">
    <property type="entry name" value="ACP-like"/>
    <property type="match status" value="1"/>
</dbReference>
<evidence type="ECO:0000256" key="2">
    <source>
        <dbReference type="ARBA" id="ARBA00022553"/>
    </source>
</evidence>
<dbReference type="InterPro" id="IPR016035">
    <property type="entry name" value="Acyl_Trfase/lysoPLipase"/>
</dbReference>
<comment type="function">
    <text evidence="4">Involved in production of the polyketide antibiotic thailandamide.</text>
</comment>
<dbReference type="EMBL" id="DQ897668">
    <property type="protein sequence ID" value="ABK32287.1"/>
    <property type="molecule type" value="Genomic_DNA"/>
</dbReference>
<dbReference type="SMART" id="SM00823">
    <property type="entry name" value="PKS_PP"/>
    <property type="match status" value="1"/>
</dbReference>